<sequence length="230" mass="27005">YKDEAYSWQAVSLAREHVQLCNTLQTDRKPQLVLGPGTYITPFPDSRTTTSMSEFDPSVLKAGEDRTSVEETENEVSLAYGMAMSELDIILELIRLVQTPPGDDFEALKIYRDMVVKDVRRLDMKVNISKQYLKARDAQFHYRAKRLRTGDRIDRLRLWDREKKQELEASRLRHGDRAYERVLHRYEEEKRVMIKCYKLEGLWEKAVRREESTKSEGDDLSSDCETSMEE</sequence>
<dbReference type="Proteomes" id="UP000635477">
    <property type="component" value="Unassembled WGS sequence"/>
</dbReference>
<reference evidence="2" key="1">
    <citation type="journal article" date="2020" name="BMC Genomics">
        <title>Correction to: Identification and distribution of gene clusters required for synthesis of sphingolipid metabolism inhibitors in diverse species of the filamentous fungus Fusarium.</title>
        <authorList>
            <person name="Kim H.S."/>
            <person name="Lohmar J.M."/>
            <person name="Busman M."/>
            <person name="Brown D.W."/>
            <person name="Naumann T.A."/>
            <person name="Divon H.H."/>
            <person name="Lysoe E."/>
            <person name="Uhlig S."/>
            <person name="Proctor R.H."/>
        </authorList>
    </citation>
    <scope>NUCLEOTIDE SEQUENCE</scope>
    <source>
        <strain evidence="2">NRRL 22465</strain>
    </source>
</reference>
<feature type="non-terminal residue" evidence="2">
    <location>
        <position position="1"/>
    </location>
</feature>
<organism evidence="2 3">
    <name type="scientific">Fusarium zealandicum</name>
    <dbReference type="NCBI Taxonomy" id="1053134"/>
    <lineage>
        <taxon>Eukaryota</taxon>
        <taxon>Fungi</taxon>
        <taxon>Dikarya</taxon>
        <taxon>Ascomycota</taxon>
        <taxon>Pezizomycotina</taxon>
        <taxon>Sordariomycetes</taxon>
        <taxon>Hypocreomycetidae</taxon>
        <taxon>Hypocreales</taxon>
        <taxon>Nectriaceae</taxon>
        <taxon>Fusarium</taxon>
        <taxon>Fusarium staphyleae species complex</taxon>
    </lineage>
</organism>
<feature type="compositionally biased region" description="Basic and acidic residues" evidence="1">
    <location>
        <begin position="208"/>
        <end position="217"/>
    </location>
</feature>
<dbReference type="AlphaFoldDB" id="A0A8H4ULU0"/>
<evidence type="ECO:0000313" key="2">
    <source>
        <dbReference type="EMBL" id="KAF4978762.1"/>
    </source>
</evidence>
<feature type="compositionally biased region" description="Acidic residues" evidence="1">
    <location>
        <begin position="218"/>
        <end position="230"/>
    </location>
</feature>
<dbReference type="OrthoDB" id="5007704at2759"/>
<protein>
    <submittedName>
        <fullName evidence="2">Uncharacterized protein</fullName>
    </submittedName>
</protein>
<keyword evidence="3" id="KW-1185">Reference proteome</keyword>
<dbReference type="EMBL" id="JABEYC010000344">
    <property type="protein sequence ID" value="KAF4978762.1"/>
    <property type="molecule type" value="Genomic_DNA"/>
</dbReference>
<reference evidence="2" key="2">
    <citation type="submission" date="2020-05" db="EMBL/GenBank/DDBJ databases">
        <authorList>
            <person name="Kim H.-S."/>
            <person name="Proctor R.H."/>
            <person name="Brown D.W."/>
        </authorList>
    </citation>
    <scope>NUCLEOTIDE SEQUENCE</scope>
    <source>
        <strain evidence="2">NRRL 22465</strain>
    </source>
</reference>
<proteinExistence type="predicted"/>
<evidence type="ECO:0000256" key="1">
    <source>
        <dbReference type="SAM" id="MobiDB-lite"/>
    </source>
</evidence>
<accession>A0A8H4ULU0</accession>
<feature type="region of interest" description="Disordered" evidence="1">
    <location>
        <begin position="208"/>
        <end position="230"/>
    </location>
</feature>
<name>A0A8H4ULU0_9HYPO</name>
<evidence type="ECO:0000313" key="3">
    <source>
        <dbReference type="Proteomes" id="UP000635477"/>
    </source>
</evidence>
<gene>
    <name evidence="2" type="ORF">FZEAL_4907</name>
</gene>
<comment type="caution">
    <text evidence="2">The sequence shown here is derived from an EMBL/GenBank/DDBJ whole genome shotgun (WGS) entry which is preliminary data.</text>
</comment>